<dbReference type="AlphaFoldDB" id="A0A1C9W3N2"/>
<protein>
    <submittedName>
        <fullName evidence="1">Uncharacterized protein</fullName>
    </submittedName>
</protein>
<keyword evidence="2" id="KW-1185">Reference proteome</keyword>
<organism evidence="1 2">
    <name type="scientific">Microbulbifer aggregans</name>
    <dbReference type="NCBI Taxonomy" id="1769779"/>
    <lineage>
        <taxon>Bacteria</taxon>
        <taxon>Pseudomonadati</taxon>
        <taxon>Pseudomonadota</taxon>
        <taxon>Gammaproteobacteria</taxon>
        <taxon>Cellvibrionales</taxon>
        <taxon>Microbulbiferaceae</taxon>
        <taxon>Microbulbifer</taxon>
    </lineage>
</organism>
<name>A0A1C9W3N2_9GAMM</name>
<reference evidence="2" key="1">
    <citation type="submission" date="2016-01" db="EMBL/GenBank/DDBJ databases">
        <title>Complete genome sequence of Microbulbifer sp. CCB-MM1, a halophile isolated from Matang Mangrove Forest, Perak.</title>
        <authorList>
            <person name="Moh T.H."/>
            <person name="Dinesh B."/>
            <person name="Lau N.-S."/>
            <person name="Go F."/>
            <person name="Alexander Chong S.-C."/>
        </authorList>
    </citation>
    <scope>NUCLEOTIDE SEQUENCE [LARGE SCALE GENOMIC DNA]</scope>
    <source>
        <strain evidence="2">CCB-MM1</strain>
    </source>
</reference>
<evidence type="ECO:0000313" key="1">
    <source>
        <dbReference type="EMBL" id="AOS95747.1"/>
    </source>
</evidence>
<gene>
    <name evidence="1" type="ORF">AUP74_00275</name>
</gene>
<dbReference type="PATRIC" id="fig|1769779.3.peg.272"/>
<dbReference type="RefSeq" id="WP_069945983.1">
    <property type="nucleotide sequence ID" value="NZ_CP014143.1"/>
</dbReference>
<evidence type="ECO:0000313" key="2">
    <source>
        <dbReference type="Proteomes" id="UP000095672"/>
    </source>
</evidence>
<dbReference type="KEGG" id="micc:AUP74_00275"/>
<accession>A0A1C9W3N2</accession>
<dbReference type="OrthoDB" id="5724716at2"/>
<dbReference type="EMBL" id="CP014143">
    <property type="protein sequence ID" value="AOS95747.1"/>
    <property type="molecule type" value="Genomic_DNA"/>
</dbReference>
<sequence>MGTAVNKPFHLRQWLSVQQAVNHLSAVAEEPFTSADLADLAESHQLNLYWYRPGQQVAYLDRPAVLELSRPLRLCAENPSDWKAIVGILRHRPALPAYEQDTPLLEDEDGNRLRISFDHRRRPEPFSGRWYPSLAELAVRRSEIEQLEPSLFSATEQEHALEKQQLLNVIWELEKLALDGEHHSTGWLAEQIASRSSSLDRQSLERILSDAEREGTRGSPH</sequence>
<dbReference type="STRING" id="1769779.AUP74_00275"/>
<dbReference type="Proteomes" id="UP000095672">
    <property type="component" value="Chromosome"/>
</dbReference>
<proteinExistence type="predicted"/>